<accession>A0A931GA67</accession>
<dbReference type="EMBL" id="JADNYM010000039">
    <property type="protein sequence ID" value="MBG0741749.1"/>
    <property type="molecule type" value="Genomic_DNA"/>
</dbReference>
<dbReference type="RefSeq" id="WP_196398680.1">
    <property type="nucleotide sequence ID" value="NZ_JADNYM010000039.1"/>
</dbReference>
<reference evidence="1 2" key="1">
    <citation type="submission" date="2020-11" db="EMBL/GenBank/DDBJ databases">
        <title>Arthrobacter antarcticus sp. nov., isolated from Antarctic Soil.</title>
        <authorList>
            <person name="Li J."/>
        </authorList>
    </citation>
    <scope>NUCLEOTIDE SEQUENCE [LARGE SCALE GENOMIC DNA]</scope>
    <source>
        <strain evidence="1 2">Z1-20</strain>
    </source>
</reference>
<evidence type="ECO:0000313" key="2">
    <source>
        <dbReference type="Proteomes" id="UP000655366"/>
    </source>
</evidence>
<evidence type="ECO:0000313" key="1">
    <source>
        <dbReference type="EMBL" id="MBG0741749.1"/>
    </source>
</evidence>
<dbReference type="Proteomes" id="UP000655366">
    <property type="component" value="Unassembled WGS sequence"/>
</dbReference>
<sequence length="87" mass="9458">MVSILAADAAPVMSAKESLCTRAADLLARKYDGGTAGAHVRRLPPSYPAYRRCRTFTALSCDLGWSIVAYSEAFDEVTALHLMYLSD</sequence>
<proteinExistence type="predicted"/>
<gene>
    <name evidence="1" type="ORF">IV500_20540</name>
</gene>
<protein>
    <submittedName>
        <fullName evidence="1">Uncharacterized protein</fullName>
    </submittedName>
</protein>
<organism evidence="1 2">
    <name type="scientific">Arthrobacter terrae</name>
    <dbReference type="NCBI Taxonomy" id="2935737"/>
    <lineage>
        <taxon>Bacteria</taxon>
        <taxon>Bacillati</taxon>
        <taxon>Actinomycetota</taxon>
        <taxon>Actinomycetes</taxon>
        <taxon>Micrococcales</taxon>
        <taxon>Micrococcaceae</taxon>
        <taxon>Arthrobacter</taxon>
    </lineage>
</organism>
<dbReference type="AlphaFoldDB" id="A0A931GA67"/>
<name>A0A931GA67_9MICC</name>
<keyword evidence="2" id="KW-1185">Reference proteome</keyword>
<comment type="caution">
    <text evidence="1">The sequence shown here is derived from an EMBL/GenBank/DDBJ whole genome shotgun (WGS) entry which is preliminary data.</text>
</comment>